<organism evidence="5 6">
    <name type="scientific">Streptomyces griseus</name>
    <dbReference type="NCBI Taxonomy" id="1911"/>
    <lineage>
        <taxon>Bacteria</taxon>
        <taxon>Bacillati</taxon>
        <taxon>Actinomycetota</taxon>
        <taxon>Actinomycetes</taxon>
        <taxon>Kitasatosporales</taxon>
        <taxon>Streptomycetaceae</taxon>
        <taxon>Streptomyces</taxon>
    </lineage>
</organism>
<dbReference type="EMBL" id="UHID01000006">
    <property type="protein sequence ID" value="SUP57967.1"/>
    <property type="molecule type" value="Genomic_DNA"/>
</dbReference>
<dbReference type="SUPFAM" id="SSF52540">
    <property type="entry name" value="P-loop containing nucleoside triphosphate hydrolases"/>
    <property type="match status" value="1"/>
</dbReference>
<keyword evidence="5" id="KW-0378">Hydrolase</keyword>
<dbReference type="Proteomes" id="UP000254150">
    <property type="component" value="Unassembled WGS sequence"/>
</dbReference>
<dbReference type="InterPro" id="IPR027417">
    <property type="entry name" value="P-loop_NTPase"/>
</dbReference>
<dbReference type="AlphaFoldDB" id="A0A380NZY7"/>
<evidence type="ECO:0000313" key="6">
    <source>
        <dbReference type="Proteomes" id="UP000254150"/>
    </source>
</evidence>
<accession>A0A380NZY7</accession>
<dbReference type="Pfam" id="PF00005">
    <property type="entry name" value="ABC_tran"/>
    <property type="match status" value="1"/>
</dbReference>
<dbReference type="Gene3D" id="3.40.50.300">
    <property type="entry name" value="P-loop containing nucleotide triphosphate hydrolases"/>
    <property type="match status" value="1"/>
</dbReference>
<reference evidence="5 6" key="1">
    <citation type="submission" date="2018-06" db="EMBL/GenBank/DDBJ databases">
        <authorList>
            <consortium name="Pathogen Informatics"/>
            <person name="Doyle S."/>
        </authorList>
    </citation>
    <scope>NUCLEOTIDE SEQUENCE [LARGE SCALE GENOMIC DNA]</scope>
    <source>
        <strain evidence="5 6">NCTC7807</strain>
    </source>
</reference>
<dbReference type="GeneID" id="95070148"/>
<dbReference type="PROSITE" id="PS50893">
    <property type="entry name" value="ABC_TRANSPORTER_2"/>
    <property type="match status" value="1"/>
</dbReference>
<evidence type="ECO:0000313" key="5">
    <source>
        <dbReference type="EMBL" id="SUP57967.1"/>
    </source>
</evidence>
<dbReference type="CDD" id="cd03230">
    <property type="entry name" value="ABC_DR_subfamily_A"/>
    <property type="match status" value="1"/>
</dbReference>
<dbReference type="GO" id="GO:0005524">
    <property type="term" value="F:ATP binding"/>
    <property type="evidence" value="ECO:0007669"/>
    <property type="project" value="UniProtKB-KW"/>
</dbReference>
<dbReference type="GO" id="GO:0016887">
    <property type="term" value="F:ATP hydrolysis activity"/>
    <property type="evidence" value="ECO:0007669"/>
    <property type="project" value="InterPro"/>
</dbReference>
<gene>
    <name evidence="5" type="primary">cysA</name>
    <name evidence="5" type="ORF">NCTC7807_03461</name>
</gene>
<sequence length="322" mass="33929">MYTEQFDPADAGLVALEAAGLGKRYRRGWALKECAFRLPAGRICGLVGPNGAGKSTLMSLATGVSGPSAGTLRVFGGDPRGARARRQVGHLAQSKPLYPRLTVTDTLRMGRELNGAEWDQSRAEAIVRAGDIPFGARAGSLSGGQRTRLALALCFGKRPSMLLLDEPMADLDPLVRHEMTSLLMAEAAESGTTVVMSTHTLAELEGVCDYLLVLAEGRVRLAGEADELAWAHSMVTGALPGDGAPGPLDGHTVVESTTSGRQFTAMVRREAPLAPGPTWTVTEPSMEQLLLAYLRSPNAPALLTASATPHASTHLTSKDHAA</sequence>
<dbReference type="RefSeq" id="WP_100455235.1">
    <property type="nucleotide sequence ID" value="NZ_UHID01000006.1"/>
</dbReference>
<dbReference type="PANTHER" id="PTHR42939:SF1">
    <property type="entry name" value="ABC TRANSPORTER ATP-BINDING PROTEIN ALBC-RELATED"/>
    <property type="match status" value="1"/>
</dbReference>
<evidence type="ECO:0000256" key="1">
    <source>
        <dbReference type="ARBA" id="ARBA00022448"/>
    </source>
</evidence>
<evidence type="ECO:0000256" key="3">
    <source>
        <dbReference type="ARBA" id="ARBA00022840"/>
    </source>
</evidence>
<keyword evidence="1" id="KW-0813">Transport</keyword>
<dbReference type="InterPro" id="IPR003593">
    <property type="entry name" value="AAA+_ATPase"/>
</dbReference>
<dbReference type="InterPro" id="IPR017871">
    <property type="entry name" value="ABC_transporter-like_CS"/>
</dbReference>
<keyword evidence="2" id="KW-0547">Nucleotide-binding</keyword>
<protein>
    <submittedName>
        <fullName evidence="5">ABC transporter ATP-binding protein</fullName>
        <ecNumber evidence="5">3.6.3.25</ecNumber>
    </submittedName>
</protein>
<dbReference type="EC" id="3.6.3.25" evidence="5"/>
<dbReference type="InterPro" id="IPR051782">
    <property type="entry name" value="ABC_Transporter_VariousFunc"/>
</dbReference>
<dbReference type="SMART" id="SM00382">
    <property type="entry name" value="AAA"/>
    <property type="match status" value="1"/>
</dbReference>
<dbReference type="InterPro" id="IPR003439">
    <property type="entry name" value="ABC_transporter-like_ATP-bd"/>
</dbReference>
<dbReference type="PANTHER" id="PTHR42939">
    <property type="entry name" value="ABC TRANSPORTER ATP-BINDING PROTEIN ALBC-RELATED"/>
    <property type="match status" value="1"/>
</dbReference>
<keyword evidence="3 5" id="KW-0067">ATP-binding</keyword>
<feature type="domain" description="ABC transporter" evidence="4">
    <location>
        <begin position="16"/>
        <end position="241"/>
    </location>
</feature>
<name>A0A380NZY7_STRGR</name>
<evidence type="ECO:0000256" key="2">
    <source>
        <dbReference type="ARBA" id="ARBA00022741"/>
    </source>
</evidence>
<dbReference type="PROSITE" id="PS00211">
    <property type="entry name" value="ABC_TRANSPORTER_1"/>
    <property type="match status" value="1"/>
</dbReference>
<evidence type="ECO:0000259" key="4">
    <source>
        <dbReference type="PROSITE" id="PS50893"/>
    </source>
</evidence>
<proteinExistence type="predicted"/>